<dbReference type="NCBIfam" id="TIGR00251">
    <property type="entry name" value="DUF167 family protein"/>
    <property type="match status" value="1"/>
</dbReference>
<dbReference type="InterPro" id="IPR003746">
    <property type="entry name" value="DUF167"/>
</dbReference>
<name>A0ABU7RW05_9ACTN</name>
<dbReference type="RefSeq" id="WP_331215772.1">
    <property type="nucleotide sequence ID" value="NZ_JAZGQK010000016.1"/>
</dbReference>
<dbReference type="Gene3D" id="3.30.1200.10">
    <property type="entry name" value="YggU-like"/>
    <property type="match status" value="1"/>
</dbReference>
<gene>
    <name evidence="3" type="ORF">V1633_19455</name>
</gene>
<comment type="similarity">
    <text evidence="1 2">Belongs to the UPF0235 family.</text>
</comment>
<keyword evidence="4" id="KW-1185">Reference proteome</keyword>
<evidence type="ECO:0000313" key="4">
    <source>
        <dbReference type="Proteomes" id="UP001332243"/>
    </source>
</evidence>
<proteinExistence type="inferred from homology"/>
<dbReference type="Pfam" id="PF02594">
    <property type="entry name" value="DUF167"/>
    <property type="match status" value="1"/>
</dbReference>
<evidence type="ECO:0000313" key="3">
    <source>
        <dbReference type="EMBL" id="MEE6260665.1"/>
    </source>
</evidence>
<dbReference type="SUPFAM" id="SSF69786">
    <property type="entry name" value="YggU-like"/>
    <property type="match status" value="1"/>
</dbReference>
<organism evidence="3 4">
    <name type="scientific">Plantactinospora sonchi</name>
    <dbReference type="NCBI Taxonomy" id="1544735"/>
    <lineage>
        <taxon>Bacteria</taxon>
        <taxon>Bacillati</taxon>
        <taxon>Actinomycetota</taxon>
        <taxon>Actinomycetes</taxon>
        <taxon>Micromonosporales</taxon>
        <taxon>Micromonosporaceae</taxon>
        <taxon>Plantactinospora</taxon>
    </lineage>
</organism>
<dbReference type="Proteomes" id="UP001332243">
    <property type="component" value="Unassembled WGS sequence"/>
</dbReference>
<evidence type="ECO:0000256" key="1">
    <source>
        <dbReference type="ARBA" id="ARBA00010364"/>
    </source>
</evidence>
<evidence type="ECO:0000256" key="2">
    <source>
        <dbReference type="HAMAP-Rule" id="MF_00634"/>
    </source>
</evidence>
<sequence>MTAAGTLTVAVRVKPGSSRARVGGCFDGPYGPALVIAVNQPAVDGRATEAARRALAEALRLRPAAVTLRTGAASRDKLFEVDGPGPVVDARLRQLRDGSAL</sequence>
<dbReference type="HAMAP" id="MF_00634">
    <property type="entry name" value="UPF0235"/>
    <property type="match status" value="1"/>
</dbReference>
<protein>
    <recommendedName>
        <fullName evidence="2">UPF0235 protein V1633_19455</fullName>
    </recommendedName>
</protein>
<dbReference type="SMART" id="SM01152">
    <property type="entry name" value="DUF167"/>
    <property type="match status" value="1"/>
</dbReference>
<dbReference type="EMBL" id="JAZGQK010000016">
    <property type="protein sequence ID" value="MEE6260665.1"/>
    <property type="molecule type" value="Genomic_DNA"/>
</dbReference>
<comment type="caution">
    <text evidence="3">The sequence shown here is derived from an EMBL/GenBank/DDBJ whole genome shotgun (WGS) entry which is preliminary data.</text>
</comment>
<dbReference type="InterPro" id="IPR036591">
    <property type="entry name" value="YggU-like_sf"/>
</dbReference>
<accession>A0ABU7RW05</accession>
<reference evidence="3 4" key="1">
    <citation type="submission" date="2024-01" db="EMBL/GenBank/DDBJ databases">
        <title>Genome insights into Plantactinospora sonchi sp. nov.</title>
        <authorList>
            <person name="Wang L."/>
        </authorList>
    </citation>
    <scope>NUCLEOTIDE SEQUENCE [LARGE SCALE GENOMIC DNA]</scope>
    <source>
        <strain evidence="3 4">NEAU-QY2</strain>
    </source>
</reference>